<evidence type="ECO:0000256" key="3">
    <source>
        <dbReference type="ARBA" id="ARBA00023128"/>
    </source>
</evidence>
<dbReference type="PANTHER" id="PTHR13274">
    <property type="entry name" value="MITOCHONDRIAL RIBOSOMAL PROTEIN S25"/>
    <property type="match status" value="1"/>
</dbReference>
<dbReference type="Proteomes" id="UP000238350">
    <property type="component" value="Unassembled WGS sequence"/>
</dbReference>
<proteinExistence type="predicted"/>
<dbReference type="PANTHER" id="PTHR13274:SF2">
    <property type="entry name" value="SMALL RIBOSOMAL SUBUNIT PROTEIN MS25"/>
    <property type="match status" value="1"/>
</dbReference>
<evidence type="ECO:0000256" key="2">
    <source>
        <dbReference type="ARBA" id="ARBA00022980"/>
    </source>
</evidence>
<organism evidence="6 7">
    <name type="scientific">Wickerhamiella sorbophila</name>
    <dbReference type="NCBI Taxonomy" id="45607"/>
    <lineage>
        <taxon>Eukaryota</taxon>
        <taxon>Fungi</taxon>
        <taxon>Dikarya</taxon>
        <taxon>Ascomycota</taxon>
        <taxon>Saccharomycotina</taxon>
        <taxon>Dipodascomycetes</taxon>
        <taxon>Dipodascales</taxon>
        <taxon>Trichomonascaceae</taxon>
        <taxon>Wickerhamiella</taxon>
    </lineage>
</organism>
<gene>
    <name evidence="6" type="ORF">B9G98_03759</name>
</gene>
<dbReference type="InterPro" id="IPR007741">
    <property type="entry name" value="Ribosomal_mL43/mS25/NADH_DH"/>
</dbReference>
<evidence type="ECO:0000313" key="6">
    <source>
        <dbReference type="EMBL" id="PRT56139.1"/>
    </source>
</evidence>
<comment type="subcellular location">
    <subcellularLocation>
        <location evidence="1">Mitochondrion</location>
    </subcellularLocation>
</comment>
<name>A0A2T0FMD5_9ASCO</name>
<dbReference type="GO" id="GO:1990904">
    <property type="term" value="C:ribonucleoprotein complex"/>
    <property type="evidence" value="ECO:0007669"/>
    <property type="project" value="UniProtKB-KW"/>
</dbReference>
<comment type="caution">
    <text evidence="6">The sequence shown here is derived from an EMBL/GenBank/DDBJ whole genome shotgun (WGS) entry which is preliminary data.</text>
</comment>
<accession>A0A2T0FMD5</accession>
<keyword evidence="3" id="KW-0496">Mitochondrion</keyword>
<keyword evidence="2 6" id="KW-0689">Ribosomal protein</keyword>
<dbReference type="GO" id="GO:0003735">
    <property type="term" value="F:structural constituent of ribosome"/>
    <property type="evidence" value="ECO:0007669"/>
    <property type="project" value="InterPro"/>
</dbReference>
<keyword evidence="7" id="KW-1185">Reference proteome</keyword>
<sequence>MSTNKILPKGVKKQLQRLNTLTTGPGALTLPKSLTRVDLMFQKSVKEQGIGAKQFWRQYLPPIQFYNPDVVISVRRFEDASQRPLLTLEYAEGNKKEIPIATKSAEEVLEILVKEGAEKVAKPVELGVAEY</sequence>
<dbReference type="AlphaFoldDB" id="A0A2T0FMD5"/>
<dbReference type="RefSeq" id="XP_024666084.1">
    <property type="nucleotide sequence ID" value="XM_024810316.1"/>
</dbReference>
<evidence type="ECO:0000313" key="7">
    <source>
        <dbReference type="Proteomes" id="UP000238350"/>
    </source>
</evidence>
<dbReference type="SUPFAM" id="SSF52833">
    <property type="entry name" value="Thioredoxin-like"/>
    <property type="match status" value="1"/>
</dbReference>
<dbReference type="SMART" id="SM00916">
    <property type="entry name" value="L51_S25_CI-B8"/>
    <property type="match status" value="1"/>
</dbReference>
<evidence type="ECO:0000256" key="1">
    <source>
        <dbReference type="ARBA" id="ARBA00004173"/>
    </source>
</evidence>
<evidence type="ECO:0000259" key="5">
    <source>
        <dbReference type="SMART" id="SM00916"/>
    </source>
</evidence>
<dbReference type="Gene3D" id="3.40.30.10">
    <property type="entry name" value="Glutaredoxin"/>
    <property type="match status" value="1"/>
</dbReference>
<dbReference type="GO" id="GO:0005739">
    <property type="term" value="C:mitochondrion"/>
    <property type="evidence" value="ECO:0007669"/>
    <property type="project" value="UniProtKB-SubCell"/>
</dbReference>
<feature type="domain" description="Ribosomal protein/NADH dehydrogenase" evidence="5">
    <location>
        <begin position="44"/>
        <end position="119"/>
    </location>
</feature>
<evidence type="ECO:0000256" key="4">
    <source>
        <dbReference type="ARBA" id="ARBA00023274"/>
    </source>
</evidence>
<protein>
    <submittedName>
        <fullName evidence="6">54S ribosomal protein MRP49, mitochondrial</fullName>
    </submittedName>
</protein>
<dbReference type="GeneID" id="36517507"/>
<reference evidence="6 7" key="1">
    <citation type="submission" date="2017-04" db="EMBL/GenBank/DDBJ databases">
        <title>Genome sequencing of [Candida] sorbophila.</title>
        <authorList>
            <person name="Ahn J.O."/>
        </authorList>
    </citation>
    <scope>NUCLEOTIDE SEQUENCE [LARGE SCALE GENOMIC DNA]</scope>
    <source>
        <strain evidence="6 7">DS02</strain>
    </source>
</reference>
<keyword evidence="4" id="KW-0687">Ribonucleoprotein</keyword>
<dbReference type="EMBL" id="NDIQ01000022">
    <property type="protein sequence ID" value="PRT56139.1"/>
    <property type="molecule type" value="Genomic_DNA"/>
</dbReference>
<dbReference type="OrthoDB" id="1696305at2759"/>
<dbReference type="Pfam" id="PF05047">
    <property type="entry name" value="L51_S25_CI-B8"/>
    <property type="match status" value="1"/>
</dbReference>
<dbReference type="InterPro" id="IPR040049">
    <property type="entry name" value="Ribosomal_mS25/mL61"/>
</dbReference>
<dbReference type="GO" id="GO:0005840">
    <property type="term" value="C:ribosome"/>
    <property type="evidence" value="ECO:0007669"/>
    <property type="project" value="UniProtKB-KW"/>
</dbReference>
<dbReference type="InterPro" id="IPR036249">
    <property type="entry name" value="Thioredoxin-like_sf"/>
</dbReference>